<dbReference type="KEGG" id="mbr:MONBRDRAFT_33162"/>
<gene>
    <name evidence="7" type="ORF">MONBRDRAFT_33162</name>
</gene>
<evidence type="ECO:0000256" key="6">
    <source>
        <dbReference type="SAM" id="MobiDB-lite"/>
    </source>
</evidence>
<protein>
    <recommendedName>
        <fullName evidence="5">U3 small nucleolar RNA-associated protein 11</fullName>
        <shortName evidence="5">U3 snoRNA-associated protein 11</shortName>
    </recommendedName>
</protein>
<dbReference type="Pfam" id="PF03998">
    <property type="entry name" value="Utp11"/>
    <property type="match status" value="1"/>
</dbReference>
<dbReference type="InterPro" id="IPR007144">
    <property type="entry name" value="SSU_processome_Utp11"/>
</dbReference>
<dbReference type="PANTHER" id="PTHR12838">
    <property type="entry name" value="U3 SMALL NUCLEOLAR RNA-ASSOCIATED PROTEIN 11"/>
    <property type="match status" value="1"/>
</dbReference>
<dbReference type="eggNOG" id="KOG3237">
    <property type="taxonomic scope" value="Eukaryota"/>
</dbReference>
<dbReference type="Proteomes" id="UP000001357">
    <property type="component" value="Unassembled WGS sequence"/>
</dbReference>
<comment type="function">
    <text evidence="5">Involved in nucleolar processing of pre-18S ribosomal RNA.</text>
</comment>
<evidence type="ECO:0000256" key="1">
    <source>
        <dbReference type="ARBA" id="ARBA00004604"/>
    </source>
</evidence>
<evidence type="ECO:0000313" key="8">
    <source>
        <dbReference type="Proteomes" id="UP000001357"/>
    </source>
</evidence>
<dbReference type="GO" id="GO:0032040">
    <property type="term" value="C:small-subunit processome"/>
    <property type="evidence" value="ECO:0000318"/>
    <property type="project" value="GO_Central"/>
</dbReference>
<keyword evidence="4 5" id="KW-0539">Nucleus</keyword>
<comment type="subcellular location">
    <subcellularLocation>
        <location evidence="1 5">Nucleus</location>
        <location evidence="1 5">Nucleolus</location>
    </subcellularLocation>
</comment>
<dbReference type="OMA" id="DLKYVVM"/>
<dbReference type="STRING" id="81824.A9V414"/>
<dbReference type="RefSeq" id="XP_001747435.1">
    <property type="nucleotide sequence ID" value="XM_001747383.1"/>
</dbReference>
<dbReference type="GO" id="GO:0006364">
    <property type="term" value="P:rRNA processing"/>
    <property type="evidence" value="ECO:0007669"/>
    <property type="project" value="UniProtKB-UniRule"/>
</dbReference>
<keyword evidence="3 5" id="KW-0698">rRNA processing</keyword>
<dbReference type="AlphaFoldDB" id="A9V414"/>
<evidence type="ECO:0000256" key="3">
    <source>
        <dbReference type="ARBA" id="ARBA00022552"/>
    </source>
</evidence>
<feature type="compositionally biased region" description="Basic residues" evidence="6">
    <location>
        <begin position="9"/>
        <end position="24"/>
    </location>
</feature>
<dbReference type="GeneID" id="5892710"/>
<feature type="region of interest" description="Disordered" evidence="6">
    <location>
        <begin position="229"/>
        <end position="252"/>
    </location>
</feature>
<dbReference type="PANTHER" id="PTHR12838:SF0">
    <property type="entry name" value="U3 SMALL NUCLEOLAR RNA-ASSOCIATED PROTEIN 11-RELATED"/>
    <property type="match status" value="1"/>
</dbReference>
<proteinExistence type="inferred from homology"/>
<accession>A9V414</accession>
<evidence type="ECO:0000256" key="2">
    <source>
        <dbReference type="ARBA" id="ARBA00008105"/>
    </source>
</evidence>
<dbReference type="FunCoup" id="A9V414">
    <property type="interactions" value="903"/>
</dbReference>
<sequence length="252" mass="29671">MSSFAKAAKAQRRAHRERAQPLHRSKFGLLEKDKDWKTRRDDYKSKQKRLRALAIKARERNPDEFYFSMVKQQTKNGRHVLKDDELEHLTAEQLQVYRSQDLGYVGMRLTQEKRQIERLQSDLHMLVNSQGSGHGKHTVFVDSKQQLKSFDAAKHFDTPRELLDRPFNRLHTKQLQETELVMPEARARKKMNRARSRAYEELAERKDRVTKIAKVANTLQLQKNLAEKGARTKVKGGKGKAPVYKWKQQRKR</sequence>
<name>A9V414_MONBE</name>
<dbReference type="InParanoid" id="A9V414"/>
<dbReference type="PIRSF" id="PIRSF015952">
    <property type="entry name" value="U3snoRNP11"/>
    <property type="match status" value="1"/>
</dbReference>
<organism evidence="7 8">
    <name type="scientific">Monosiga brevicollis</name>
    <name type="common">Choanoflagellate</name>
    <dbReference type="NCBI Taxonomy" id="81824"/>
    <lineage>
        <taxon>Eukaryota</taxon>
        <taxon>Choanoflagellata</taxon>
        <taxon>Craspedida</taxon>
        <taxon>Salpingoecidae</taxon>
        <taxon>Monosiga</taxon>
    </lineage>
</organism>
<keyword evidence="8" id="KW-1185">Reference proteome</keyword>
<evidence type="ECO:0000313" key="7">
    <source>
        <dbReference type="EMBL" id="EDQ87902.1"/>
    </source>
</evidence>
<evidence type="ECO:0000256" key="4">
    <source>
        <dbReference type="ARBA" id="ARBA00023242"/>
    </source>
</evidence>
<evidence type="ECO:0000256" key="5">
    <source>
        <dbReference type="PIRNR" id="PIRNR015952"/>
    </source>
</evidence>
<comment type="similarity">
    <text evidence="2 5">Belongs to the UTP11 family.</text>
</comment>
<feature type="region of interest" description="Disordered" evidence="6">
    <location>
        <begin position="1"/>
        <end position="24"/>
    </location>
</feature>
<comment type="subunit">
    <text evidence="5">Component of the ribosomal small subunit (SSU) processome.</text>
</comment>
<reference evidence="7 8" key="1">
    <citation type="journal article" date="2008" name="Nature">
        <title>The genome of the choanoflagellate Monosiga brevicollis and the origin of metazoans.</title>
        <authorList>
            <consortium name="JGI Sequencing"/>
            <person name="King N."/>
            <person name="Westbrook M.J."/>
            <person name="Young S.L."/>
            <person name="Kuo A."/>
            <person name="Abedin M."/>
            <person name="Chapman J."/>
            <person name="Fairclough S."/>
            <person name="Hellsten U."/>
            <person name="Isogai Y."/>
            <person name="Letunic I."/>
            <person name="Marr M."/>
            <person name="Pincus D."/>
            <person name="Putnam N."/>
            <person name="Rokas A."/>
            <person name="Wright K.J."/>
            <person name="Zuzow R."/>
            <person name="Dirks W."/>
            <person name="Good M."/>
            <person name="Goodstein D."/>
            <person name="Lemons D."/>
            <person name="Li W."/>
            <person name="Lyons J.B."/>
            <person name="Morris A."/>
            <person name="Nichols S."/>
            <person name="Richter D.J."/>
            <person name="Salamov A."/>
            <person name="Bork P."/>
            <person name="Lim W.A."/>
            <person name="Manning G."/>
            <person name="Miller W.T."/>
            <person name="McGinnis W."/>
            <person name="Shapiro H."/>
            <person name="Tjian R."/>
            <person name="Grigoriev I.V."/>
            <person name="Rokhsar D."/>
        </authorList>
    </citation>
    <scope>NUCLEOTIDE SEQUENCE [LARGE SCALE GENOMIC DNA]</scope>
    <source>
        <strain evidence="8">MX1 / ATCC 50154</strain>
    </source>
</reference>
<dbReference type="GO" id="GO:0005730">
    <property type="term" value="C:nucleolus"/>
    <property type="evidence" value="ECO:0000318"/>
    <property type="project" value="GO_Central"/>
</dbReference>
<dbReference type="EMBL" id="CH991557">
    <property type="protein sequence ID" value="EDQ87902.1"/>
    <property type="molecule type" value="Genomic_DNA"/>
</dbReference>